<protein>
    <submittedName>
        <fullName evidence="2">Uncharacterized protein</fullName>
    </submittedName>
</protein>
<sequence length="139" mass="15097">MFYHVFIRTLACVAFVLATYNPSGYSYWDWVAEGVTTTNAAVGIMLVIIYAFLVWVVVAELGIVGTLSGLVLAALVGRQLYLLAAPDSAAGMVFQLVALVCFAGFLGIGLSWSTLVTRLSGQINKRFLIYAGKKKRIRP</sequence>
<feature type="transmembrane region" description="Helical" evidence="1">
    <location>
        <begin position="63"/>
        <end position="81"/>
    </location>
</feature>
<accession>A0A7C9QUH1</accession>
<evidence type="ECO:0000313" key="3">
    <source>
        <dbReference type="Proteomes" id="UP000480684"/>
    </source>
</evidence>
<evidence type="ECO:0000256" key="1">
    <source>
        <dbReference type="SAM" id="Phobius"/>
    </source>
</evidence>
<dbReference type="InterPro" id="IPR045387">
    <property type="entry name" value="DUF6524"/>
</dbReference>
<keyword evidence="1" id="KW-0812">Transmembrane</keyword>
<keyword evidence="3" id="KW-1185">Reference proteome</keyword>
<dbReference type="AlphaFoldDB" id="A0A7C9QUH1"/>
<reference evidence="2 3" key="1">
    <citation type="submission" date="2020-02" db="EMBL/GenBank/DDBJ databases">
        <authorList>
            <person name="Dziuba M."/>
            <person name="Kuznetsov B."/>
            <person name="Mardanov A."/>
            <person name="Ravin N."/>
            <person name="Grouzdev D."/>
        </authorList>
    </citation>
    <scope>NUCLEOTIDE SEQUENCE [LARGE SCALE GENOMIC DNA]</scope>
    <source>
        <strain evidence="2 3">SpK</strain>
    </source>
</reference>
<feature type="transmembrane region" description="Helical" evidence="1">
    <location>
        <begin position="93"/>
        <end position="116"/>
    </location>
</feature>
<feature type="transmembrane region" description="Helical" evidence="1">
    <location>
        <begin position="40"/>
        <end position="58"/>
    </location>
</feature>
<comment type="caution">
    <text evidence="2">The sequence shown here is derived from an EMBL/GenBank/DDBJ whole genome shotgun (WGS) entry which is preliminary data.</text>
</comment>
<keyword evidence="1" id="KW-1133">Transmembrane helix</keyword>
<gene>
    <name evidence="2" type="ORF">G4223_11115</name>
</gene>
<proteinExistence type="predicted"/>
<dbReference type="RefSeq" id="WP_163679315.1">
    <property type="nucleotide sequence ID" value="NZ_JAAIYP010000038.1"/>
</dbReference>
<organism evidence="2 3">
    <name type="scientific">Magnetospirillum aberrantis SpK</name>
    <dbReference type="NCBI Taxonomy" id="908842"/>
    <lineage>
        <taxon>Bacteria</taxon>
        <taxon>Pseudomonadati</taxon>
        <taxon>Pseudomonadota</taxon>
        <taxon>Alphaproteobacteria</taxon>
        <taxon>Rhodospirillales</taxon>
        <taxon>Rhodospirillaceae</taxon>
        <taxon>Magnetospirillum</taxon>
    </lineage>
</organism>
<name>A0A7C9QUH1_9PROT</name>
<evidence type="ECO:0000313" key="2">
    <source>
        <dbReference type="EMBL" id="NFV80657.1"/>
    </source>
</evidence>
<keyword evidence="1" id="KW-0472">Membrane</keyword>
<dbReference type="EMBL" id="JAAIYP010000038">
    <property type="protein sequence ID" value="NFV80657.1"/>
    <property type="molecule type" value="Genomic_DNA"/>
</dbReference>
<dbReference type="Pfam" id="PF20134">
    <property type="entry name" value="DUF6524"/>
    <property type="match status" value="1"/>
</dbReference>
<dbReference type="Proteomes" id="UP000480684">
    <property type="component" value="Unassembled WGS sequence"/>
</dbReference>